<keyword evidence="3" id="KW-1185">Reference proteome</keyword>
<proteinExistence type="predicted"/>
<protein>
    <submittedName>
        <fullName evidence="2">Uncharacterized protein</fullName>
    </submittedName>
</protein>
<sequence length="103" mass="11676">MSASVTQHLHSPVVSHSSLSHPQSATPKAVASSIVFERCMKLYEEEMAKVKWLRSSGFPKWPGTEKVIHDANESSLSTRLFTRNLLYALMLRNLGFIYYMSKT</sequence>
<organism evidence="2 3">
    <name type="scientific">Castanea mollissima</name>
    <name type="common">Chinese chestnut</name>
    <dbReference type="NCBI Taxonomy" id="60419"/>
    <lineage>
        <taxon>Eukaryota</taxon>
        <taxon>Viridiplantae</taxon>
        <taxon>Streptophyta</taxon>
        <taxon>Embryophyta</taxon>
        <taxon>Tracheophyta</taxon>
        <taxon>Spermatophyta</taxon>
        <taxon>Magnoliopsida</taxon>
        <taxon>eudicotyledons</taxon>
        <taxon>Gunneridae</taxon>
        <taxon>Pentapetalae</taxon>
        <taxon>rosids</taxon>
        <taxon>fabids</taxon>
        <taxon>Fagales</taxon>
        <taxon>Fagaceae</taxon>
        <taxon>Castanea</taxon>
    </lineage>
</organism>
<evidence type="ECO:0000256" key="1">
    <source>
        <dbReference type="SAM" id="MobiDB-lite"/>
    </source>
</evidence>
<gene>
    <name evidence="2" type="ORF">CMV_024455</name>
</gene>
<dbReference type="AlphaFoldDB" id="A0A8J4QAM1"/>
<name>A0A8J4QAM1_9ROSI</name>
<feature type="region of interest" description="Disordered" evidence="1">
    <location>
        <begin position="1"/>
        <end position="26"/>
    </location>
</feature>
<dbReference type="Proteomes" id="UP000737018">
    <property type="component" value="Unassembled WGS sequence"/>
</dbReference>
<evidence type="ECO:0000313" key="3">
    <source>
        <dbReference type="Proteomes" id="UP000737018"/>
    </source>
</evidence>
<comment type="caution">
    <text evidence="2">The sequence shown here is derived from an EMBL/GenBank/DDBJ whole genome shotgun (WGS) entry which is preliminary data.</text>
</comment>
<feature type="compositionally biased region" description="Low complexity" evidence="1">
    <location>
        <begin position="7"/>
        <end position="24"/>
    </location>
</feature>
<dbReference type="EMBL" id="JRKL02005920">
    <property type="protein sequence ID" value="KAF3949710.1"/>
    <property type="molecule type" value="Genomic_DNA"/>
</dbReference>
<evidence type="ECO:0000313" key="2">
    <source>
        <dbReference type="EMBL" id="KAF3949710.1"/>
    </source>
</evidence>
<reference evidence="2" key="1">
    <citation type="submission" date="2020-03" db="EMBL/GenBank/DDBJ databases">
        <title>Castanea mollissima Vanexum genome sequencing.</title>
        <authorList>
            <person name="Staton M."/>
        </authorList>
    </citation>
    <scope>NUCLEOTIDE SEQUENCE</scope>
    <source>
        <tissue evidence="2">Leaf</tissue>
    </source>
</reference>
<accession>A0A8J4QAM1</accession>